<feature type="domain" description="Kazal-like" evidence="5">
    <location>
        <begin position="128"/>
        <end position="190"/>
    </location>
</feature>
<evidence type="ECO:0000256" key="1">
    <source>
        <dbReference type="ARBA" id="ARBA00004613"/>
    </source>
</evidence>
<evidence type="ECO:0000259" key="5">
    <source>
        <dbReference type="PROSITE" id="PS51465"/>
    </source>
</evidence>
<evidence type="ECO:0000256" key="4">
    <source>
        <dbReference type="ARBA" id="ARBA00023157"/>
    </source>
</evidence>
<dbReference type="InterPro" id="IPR036058">
    <property type="entry name" value="Kazal_dom_sf"/>
</dbReference>
<evidence type="ECO:0000313" key="6">
    <source>
        <dbReference type="EMBL" id="KAH0629897.1"/>
    </source>
</evidence>
<name>A0ABQ7TKA3_PHRPL</name>
<keyword evidence="2" id="KW-0964">Secreted</keyword>
<accession>A0ABQ7TKA3</accession>
<dbReference type="EMBL" id="JAIPUX010000439">
    <property type="protein sequence ID" value="KAH0629897.1"/>
    <property type="molecule type" value="Genomic_DNA"/>
</dbReference>
<dbReference type="PROSITE" id="PS51465">
    <property type="entry name" value="KAZAL_2"/>
    <property type="match status" value="1"/>
</dbReference>
<keyword evidence="7" id="KW-1185">Reference proteome</keyword>
<dbReference type="InterPro" id="IPR002350">
    <property type="entry name" value="Kazal_dom"/>
</dbReference>
<keyword evidence="4" id="KW-1015">Disulfide bond</keyword>
<keyword evidence="3" id="KW-0646">Protease inhibitor</keyword>
<dbReference type="SUPFAM" id="SSF100895">
    <property type="entry name" value="Kazal-type serine protease inhibitors"/>
    <property type="match status" value="1"/>
</dbReference>
<evidence type="ECO:0000313" key="7">
    <source>
        <dbReference type="Proteomes" id="UP000826234"/>
    </source>
</evidence>
<comment type="caution">
    <text evidence="6">The sequence shown here is derived from an EMBL/GenBank/DDBJ whole genome shotgun (WGS) entry which is preliminary data.</text>
</comment>
<dbReference type="Proteomes" id="UP000826234">
    <property type="component" value="Unassembled WGS sequence"/>
</dbReference>
<evidence type="ECO:0000256" key="2">
    <source>
        <dbReference type="ARBA" id="ARBA00022525"/>
    </source>
</evidence>
<evidence type="ECO:0000256" key="3">
    <source>
        <dbReference type="ARBA" id="ARBA00022690"/>
    </source>
</evidence>
<organism evidence="6 7">
    <name type="scientific">Phrynosoma platyrhinos</name>
    <name type="common">Desert horned lizard</name>
    <dbReference type="NCBI Taxonomy" id="52577"/>
    <lineage>
        <taxon>Eukaryota</taxon>
        <taxon>Metazoa</taxon>
        <taxon>Chordata</taxon>
        <taxon>Craniata</taxon>
        <taxon>Vertebrata</taxon>
        <taxon>Euteleostomi</taxon>
        <taxon>Lepidosauria</taxon>
        <taxon>Squamata</taxon>
        <taxon>Bifurcata</taxon>
        <taxon>Unidentata</taxon>
        <taxon>Episquamata</taxon>
        <taxon>Toxicofera</taxon>
        <taxon>Iguania</taxon>
        <taxon>Phrynosomatidae</taxon>
        <taxon>Phrynosomatinae</taxon>
        <taxon>Phrynosoma</taxon>
    </lineage>
</organism>
<proteinExistence type="predicted"/>
<comment type="subcellular location">
    <subcellularLocation>
        <location evidence="1">Secreted</location>
    </subcellularLocation>
</comment>
<reference evidence="6 7" key="1">
    <citation type="journal article" date="2022" name="Gigascience">
        <title>A chromosome-level genome assembly and annotation of the desert horned lizard, Phrynosoma platyrhinos, provides insight into chromosomal rearrangements among reptiles.</title>
        <authorList>
            <person name="Koochekian N."/>
            <person name="Ascanio A."/>
            <person name="Farleigh K."/>
            <person name="Card D.C."/>
            <person name="Schield D.R."/>
            <person name="Castoe T.A."/>
            <person name="Jezkova T."/>
        </authorList>
    </citation>
    <scope>NUCLEOTIDE SEQUENCE [LARGE SCALE GENOMIC DNA]</scope>
    <source>
        <strain evidence="6">NK-2021</strain>
    </source>
</reference>
<dbReference type="Gene3D" id="3.30.60.30">
    <property type="match status" value="1"/>
</dbReference>
<protein>
    <recommendedName>
        <fullName evidence="5">Kazal-like domain-containing protein</fullName>
    </recommendedName>
</protein>
<dbReference type="Pfam" id="PF00050">
    <property type="entry name" value="Kazal_1"/>
    <property type="match status" value="1"/>
</dbReference>
<dbReference type="PROSITE" id="PS00282">
    <property type="entry name" value="KAZAL_1"/>
    <property type="match status" value="1"/>
</dbReference>
<sequence length="224" mass="24991">MESAESQFYKKEIREGRFGGGGRGRPSPYANADRMAHGTLSRGNANEMILVILVSNFFFSFERTTAVNMVDHCKEMIQTTLVQWMIGLHRVITDHTPTVVGEIGETTYYNDNCQRGTFNNRQKREAVSDHKLGCSKILAALKKNRTSCSALWSPVCGTNGKTYSNNCFLCLESVKSEDILTLKHEGECPEVVHGMVRLSFTHSARDPGNMILGIFPWRLGIGPP</sequence>
<dbReference type="PANTHER" id="PTHR21312">
    <property type="entry name" value="SERINE PROTEASE INHIBITOR"/>
    <property type="match status" value="1"/>
</dbReference>
<gene>
    <name evidence="6" type="ORF">JD844_012368</name>
</gene>
<dbReference type="PANTHER" id="PTHR21312:SF28">
    <property type="entry name" value="OVOINHIBITOR-RELATED"/>
    <property type="match status" value="1"/>
</dbReference>
<dbReference type="SMART" id="SM00280">
    <property type="entry name" value="KAZAL"/>
    <property type="match status" value="1"/>
</dbReference>